<feature type="binding site" evidence="2">
    <location>
        <position position="69"/>
    </location>
    <ligand>
        <name>ATP</name>
        <dbReference type="ChEBI" id="CHEBI:30616"/>
    </ligand>
</feature>
<dbReference type="RefSeq" id="WP_034838943.1">
    <property type="nucleotide sequence ID" value="NZ_JOKH01000004.1"/>
</dbReference>
<dbReference type="Proteomes" id="UP000028073">
    <property type="component" value="Unassembled WGS sequence"/>
</dbReference>
<dbReference type="PANTHER" id="PTHR13504">
    <property type="entry name" value="FIDO DOMAIN-CONTAINING PROTEIN DDB_G0283145"/>
    <property type="match status" value="1"/>
</dbReference>
<sequence length="372" mass="42614">MKWQPDQPYNQLPPLPPTQNLETVPVLKACIRARSALAELKQAGELLPNQELLINMLPLLEAKDSSEIENIVTTTDKLFQYAEEDSQADPATKEALRYRTALFSGVQQLAQRPISTNMAVAVCSTIKGCEMNVRKVPGTTLANDLTGKIIYTPPVGEIVIRDLLANWEQYVHAEDDTDPLVKMAVTHYQFEAIHPFTDGNGRTGRILNILYMLEQDLLTLPILYLSHYIVRNKAQYYQLLNQVTHEQVWEPWVLYMLQAVENTSCWTREKIAGIRKLMELTSRWVQQQAPKIYSHELVQVIFEQPYCRISNLTERNIAKRQTASLYLKQLCSIGVLDEIQSGKEKLFVHRKLLDLMTRDSNDITPYLVSRSN</sequence>
<dbReference type="InterPro" id="IPR003812">
    <property type="entry name" value="Fido"/>
</dbReference>
<organism evidence="6 7">
    <name type="scientific">Endozoicomonas numazuensis</name>
    <dbReference type="NCBI Taxonomy" id="1137799"/>
    <lineage>
        <taxon>Bacteria</taxon>
        <taxon>Pseudomonadati</taxon>
        <taxon>Pseudomonadota</taxon>
        <taxon>Gammaproteobacteria</taxon>
        <taxon>Oceanospirillales</taxon>
        <taxon>Endozoicomonadaceae</taxon>
        <taxon>Endozoicomonas</taxon>
    </lineage>
</organism>
<protein>
    <recommendedName>
        <fullName evidence="1">Protein adenylyltransferase</fullName>
        <ecNumber evidence="1">2.7.7.108</ecNumber>
    </recommendedName>
    <alternativeName>
        <fullName evidence="1">AMPylator</fullName>
    </alternativeName>
</protein>
<comment type="catalytic activity">
    <reaction evidence="1">
        <text>L-threonyl-[protein] + ATP = 3-O-(5'-adenylyl)-L-threonyl-[protein] + diphosphate</text>
        <dbReference type="Rhea" id="RHEA:54292"/>
        <dbReference type="Rhea" id="RHEA-COMP:11060"/>
        <dbReference type="Rhea" id="RHEA-COMP:13847"/>
        <dbReference type="ChEBI" id="CHEBI:30013"/>
        <dbReference type="ChEBI" id="CHEBI:30616"/>
        <dbReference type="ChEBI" id="CHEBI:33019"/>
        <dbReference type="ChEBI" id="CHEBI:138113"/>
        <dbReference type="EC" id="2.7.7.108"/>
    </reaction>
</comment>
<dbReference type="eggNOG" id="COG3177">
    <property type="taxonomic scope" value="Bacteria"/>
</dbReference>
<reference evidence="6 7" key="1">
    <citation type="submission" date="2014-06" db="EMBL/GenBank/DDBJ databases">
        <title>Whole Genome Sequences of Three Symbiotic Endozoicomonas Bacteria.</title>
        <authorList>
            <person name="Neave M.J."/>
            <person name="Apprill A."/>
            <person name="Voolstra C.R."/>
        </authorList>
    </citation>
    <scope>NUCLEOTIDE SEQUENCE [LARGE SCALE GENOMIC DNA]</scope>
    <source>
        <strain evidence="6 7">DSM 25634</strain>
    </source>
</reference>
<dbReference type="InterPro" id="IPR025758">
    <property type="entry name" value="Fic/DOC_N"/>
</dbReference>
<evidence type="ECO:0000256" key="1">
    <source>
        <dbReference type="PIRNR" id="PIRNR038925"/>
    </source>
</evidence>
<dbReference type="GO" id="GO:0070733">
    <property type="term" value="F:AMPylase activity"/>
    <property type="evidence" value="ECO:0007669"/>
    <property type="project" value="UniProtKB-UniRule"/>
</dbReference>
<dbReference type="NCBIfam" id="NF046030">
    <property type="entry name" value="ProtAdlyltaseSoFic"/>
    <property type="match status" value="1"/>
</dbReference>
<dbReference type="AlphaFoldDB" id="A0A081NED5"/>
<dbReference type="OrthoDB" id="9807853at2"/>
<comment type="function">
    <text evidence="1">Adenylyltransferase that mediates the addition of adenosine 5'-monophosphate (AMP) to specific residues of target proteins.</text>
</comment>
<dbReference type="STRING" id="1137799.GZ78_19235"/>
<dbReference type="GO" id="GO:0000287">
    <property type="term" value="F:magnesium ion binding"/>
    <property type="evidence" value="ECO:0007669"/>
    <property type="project" value="UniProtKB-UniRule"/>
</dbReference>
<feature type="binding site" evidence="2">
    <location>
        <position position="194"/>
    </location>
    <ligand>
        <name>ATP</name>
        <dbReference type="ChEBI" id="CHEBI:30616"/>
    </ligand>
</feature>
<keyword evidence="1 2" id="KW-0067">ATP-binding</keyword>
<feature type="binding site" evidence="4">
    <location>
        <begin position="198"/>
        <end position="205"/>
    </location>
    <ligand>
        <name>ATP</name>
        <dbReference type="ChEBI" id="CHEBI:30616"/>
    </ligand>
</feature>
<dbReference type="GO" id="GO:0005524">
    <property type="term" value="F:ATP binding"/>
    <property type="evidence" value="ECO:0007669"/>
    <property type="project" value="UniProtKB-UniRule"/>
</dbReference>
<feature type="binding site" evidence="2">
    <location>
        <begin position="199"/>
        <end position="205"/>
    </location>
    <ligand>
        <name>ATP</name>
        <dbReference type="ChEBI" id="CHEBI:30616"/>
    </ligand>
</feature>
<keyword evidence="7" id="KW-1185">Reference proteome</keyword>
<feature type="domain" description="Fido" evidence="5">
    <location>
        <begin position="109"/>
        <end position="258"/>
    </location>
</feature>
<feature type="active site" evidence="3">
    <location>
        <position position="194"/>
    </location>
</feature>
<dbReference type="PIRSF" id="PIRSF038925">
    <property type="entry name" value="AMP-prot_trans"/>
    <property type="match status" value="1"/>
</dbReference>
<dbReference type="Gene3D" id="1.10.3290.10">
    <property type="entry name" value="Fido-like domain"/>
    <property type="match status" value="1"/>
</dbReference>
<evidence type="ECO:0000256" key="4">
    <source>
        <dbReference type="PIRSR" id="PIRSR640198-2"/>
    </source>
</evidence>
<feature type="binding site" evidence="4">
    <location>
        <begin position="236"/>
        <end position="237"/>
    </location>
    <ligand>
        <name>ATP</name>
        <dbReference type="ChEBI" id="CHEBI:30616"/>
    </ligand>
</feature>
<dbReference type="EMBL" id="JOKH01000004">
    <property type="protein sequence ID" value="KEQ16808.1"/>
    <property type="molecule type" value="Genomic_DNA"/>
</dbReference>
<dbReference type="EC" id="2.7.7.108" evidence="1"/>
<evidence type="ECO:0000313" key="7">
    <source>
        <dbReference type="Proteomes" id="UP000028073"/>
    </source>
</evidence>
<comment type="subunit">
    <text evidence="1">Homodimer.</text>
</comment>
<gene>
    <name evidence="6" type="ORF">GZ78_19235</name>
</gene>
<comment type="caution">
    <text evidence="6">The sequence shown here is derived from an EMBL/GenBank/DDBJ whole genome shotgun (WGS) entry which is preliminary data.</text>
</comment>
<keyword evidence="1" id="KW-0808">Transferase</keyword>
<keyword evidence="1 2" id="KW-0547">Nucleotide-binding</keyword>
<dbReference type="Pfam" id="PF13784">
    <property type="entry name" value="Fic_N"/>
    <property type="match status" value="1"/>
</dbReference>
<evidence type="ECO:0000256" key="2">
    <source>
        <dbReference type="PIRSR" id="PIRSR038925-1"/>
    </source>
</evidence>
<dbReference type="InterPro" id="IPR036597">
    <property type="entry name" value="Fido-like_dom_sf"/>
</dbReference>
<dbReference type="InterPro" id="IPR026287">
    <property type="entry name" value="SoFic-like"/>
</dbReference>
<dbReference type="SUPFAM" id="SSF140931">
    <property type="entry name" value="Fic-like"/>
    <property type="match status" value="1"/>
</dbReference>
<dbReference type="PANTHER" id="PTHR13504:SF35">
    <property type="entry name" value="PROTEIN ADENYLYLTRANSFERASE SOFIC"/>
    <property type="match status" value="1"/>
</dbReference>
<feature type="binding site" evidence="2">
    <location>
        <position position="236"/>
    </location>
    <ligand>
        <name>ATP</name>
        <dbReference type="ChEBI" id="CHEBI:30616"/>
    </ligand>
</feature>
<dbReference type="PROSITE" id="PS51459">
    <property type="entry name" value="FIDO"/>
    <property type="match status" value="1"/>
</dbReference>
<proteinExistence type="predicted"/>
<keyword evidence="1" id="KW-0548">Nucleotidyltransferase</keyword>
<evidence type="ECO:0000259" key="5">
    <source>
        <dbReference type="PROSITE" id="PS51459"/>
    </source>
</evidence>
<dbReference type="InterPro" id="IPR048770">
    <property type="entry name" value="SoFic-like_C"/>
</dbReference>
<comment type="catalytic activity">
    <reaction evidence="1">
        <text>L-tyrosyl-[protein] + ATP = O-(5'-adenylyl)-L-tyrosyl-[protein] + diphosphate</text>
        <dbReference type="Rhea" id="RHEA:54288"/>
        <dbReference type="Rhea" id="RHEA-COMP:10136"/>
        <dbReference type="Rhea" id="RHEA-COMP:13846"/>
        <dbReference type="ChEBI" id="CHEBI:30616"/>
        <dbReference type="ChEBI" id="CHEBI:33019"/>
        <dbReference type="ChEBI" id="CHEBI:46858"/>
        <dbReference type="ChEBI" id="CHEBI:83624"/>
        <dbReference type="EC" id="2.7.7.108"/>
    </reaction>
</comment>
<dbReference type="Pfam" id="PF02661">
    <property type="entry name" value="Fic"/>
    <property type="match status" value="1"/>
</dbReference>
<dbReference type="InterPro" id="IPR040198">
    <property type="entry name" value="Fido_containing"/>
</dbReference>
<name>A0A081NED5_9GAMM</name>
<dbReference type="Pfam" id="PF21248">
    <property type="entry name" value="SoFic-like_C"/>
    <property type="match status" value="1"/>
</dbReference>
<accession>A0A081NED5</accession>
<dbReference type="GO" id="GO:0042803">
    <property type="term" value="F:protein homodimerization activity"/>
    <property type="evidence" value="ECO:0007669"/>
    <property type="project" value="UniProtKB-UniRule"/>
</dbReference>
<evidence type="ECO:0000313" key="6">
    <source>
        <dbReference type="EMBL" id="KEQ16808.1"/>
    </source>
</evidence>
<evidence type="ECO:0000256" key="3">
    <source>
        <dbReference type="PIRSR" id="PIRSR640198-1"/>
    </source>
</evidence>